<keyword evidence="3" id="KW-0472">Membrane</keyword>
<evidence type="ECO:0000256" key="4">
    <source>
        <dbReference type="ARBA" id="ARBA00023139"/>
    </source>
</evidence>
<gene>
    <name evidence="8" type="ORF">TUM20286_49670</name>
</gene>
<evidence type="ECO:0000256" key="6">
    <source>
        <dbReference type="ARBA" id="ARBA00023288"/>
    </source>
</evidence>
<keyword evidence="2" id="KW-0732">Signal</keyword>
<feature type="compositionally biased region" description="Basic and acidic residues" evidence="7">
    <location>
        <begin position="66"/>
        <end position="77"/>
    </location>
</feature>
<keyword evidence="4" id="KW-0564">Palmitate</keyword>
<evidence type="ECO:0000313" key="8">
    <source>
        <dbReference type="EMBL" id="GJN55215.1"/>
    </source>
</evidence>
<reference evidence="8 9" key="1">
    <citation type="submission" date="2021-12" db="EMBL/GenBank/DDBJ databases">
        <title>Characterization of novel class B3 metallo-beta-lactamase from novel Pseudomonas species.</title>
        <authorList>
            <person name="Yamada K."/>
            <person name="Aoki K."/>
            <person name="Ishii Y."/>
        </authorList>
    </citation>
    <scope>NUCLEOTIDE SEQUENCE [LARGE SCALE GENOMIC DNA]</scope>
    <source>
        <strain evidence="8 9">TUM20286</strain>
    </source>
</reference>
<organism evidence="8 9">
    <name type="scientific">Pseudomonas tohonis</name>
    <dbReference type="NCBI Taxonomy" id="2725477"/>
    <lineage>
        <taxon>Bacteria</taxon>
        <taxon>Pseudomonadati</taxon>
        <taxon>Pseudomonadota</taxon>
        <taxon>Gammaproteobacteria</taxon>
        <taxon>Pseudomonadales</taxon>
        <taxon>Pseudomonadaceae</taxon>
        <taxon>Pseudomonas</taxon>
    </lineage>
</organism>
<proteinExistence type="predicted"/>
<dbReference type="Proteomes" id="UP001054892">
    <property type="component" value="Unassembled WGS sequence"/>
</dbReference>
<evidence type="ECO:0000256" key="1">
    <source>
        <dbReference type="ARBA" id="ARBA00004459"/>
    </source>
</evidence>
<name>A0ABQ4W6X6_9PSED</name>
<dbReference type="InterPro" id="IPR032831">
    <property type="entry name" value="LptM_cons"/>
</dbReference>
<evidence type="ECO:0000313" key="9">
    <source>
        <dbReference type="Proteomes" id="UP001054892"/>
    </source>
</evidence>
<comment type="caution">
    <text evidence="8">The sequence shown here is derived from an EMBL/GenBank/DDBJ whole genome shotgun (WGS) entry which is preliminary data.</text>
</comment>
<dbReference type="Pfam" id="PF13627">
    <property type="entry name" value="LptM_cons"/>
    <property type="match status" value="1"/>
</dbReference>
<sequence length="77" mass="8308">MASRKPRPAGFPAHRQGAGRSVYSRAIHAFFKDFAMKRLLTPFVALVAVACLLAGCGQKGPLYLPDESKPSSAEHSH</sequence>
<feature type="region of interest" description="Disordered" evidence="7">
    <location>
        <begin position="58"/>
        <end position="77"/>
    </location>
</feature>
<keyword evidence="9" id="KW-1185">Reference proteome</keyword>
<keyword evidence="5" id="KW-0998">Cell outer membrane</keyword>
<dbReference type="NCBIfam" id="NF047847">
    <property type="entry name" value="SS_mature_LptM"/>
    <property type="match status" value="1"/>
</dbReference>
<dbReference type="EMBL" id="BQKM01000016">
    <property type="protein sequence ID" value="GJN55215.1"/>
    <property type="molecule type" value="Genomic_DNA"/>
</dbReference>
<accession>A0ABQ4W6X6</accession>
<evidence type="ECO:0000256" key="5">
    <source>
        <dbReference type="ARBA" id="ARBA00023237"/>
    </source>
</evidence>
<evidence type="ECO:0000256" key="3">
    <source>
        <dbReference type="ARBA" id="ARBA00023136"/>
    </source>
</evidence>
<protein>
    <recommendedName>
        <fullName evidence="10">Lipoprotein</fullName>
    </recommendedName>
</protein>
<evidence type="ECO:0000256" key="2">
    <source>
        <dbReference type="ARBA" id="ARBA00022729"/>
    </source>
</evidence>
<keyword evidence="6" id="KW-0449">Lipoprotein</keyword>
<evidence type="ECO:0000256" key="7">
    <source>
        <dbReference type="SAM" id="MobiDB-lite"/>
    </source>
</evidence>
<comment type="subcellular location">
    <subcellularLocation>
        <location evidence="1">Cell outer membrane</location>
        <topology evidence="1">Lipid-anchor</topology>
    </subcellularLocation>
</comment>
<evidence type="ECO:0008006" key="10">
    <source>
        <dbReference type="Google" id="ProtNLM"/>
    </source>
</evidence>